<name>A0AAD7A9A5_9AGAR</name>
<dbReference type="PANTHER" id="PTHR40465">
    <property type="entry name" value="CHROMOSOME 1, WHOLE GENOME SHOTGUN SEQUENCE"/>
    <property type="match status" value="1"/>
</dbReference>
<keyword evidence="2" id="KW-1133">Transmembrane helix</keyword>
<evidence type="ECO:0000313" key="4">
    <source>
        <dbReference type="EMBL" id="KAJ7352510.1"/>
    </source>
</evidence>
<keyword evidence="5" id="KW-1185">Reference proteome</keyword>
<evidence type="ECO:0000313" key="5">
    <source>
        <dbReference type="Proteomes" id="UP001218218"/>
    </source>
</evidence>
<feature type="domain" description="DUF6534" evidence="3">
    <location>
        <begin position="164"/>
        <end position="253"/>
    </location>
</feature>
<dbReference type="EMBL" id="JARIHO010000012">
    <property type="protein sequence ID" value="KAJ7352510.1"/>
    <property type="molecule type" value="Genomic_DNA"/>
</dbReference>
<evidence type="ECO:0000259" key="3">
    <source>
        <dbReference type="Pfam" id="PF20152"/>
    </source>
</evidence>
<evidence type="ECO:0000256" key="1">
    <source>
        <dbReference type="SAM" id="MobiDB-lite"/>
    </source>
</evidence>
<dbReference type="Pfam" id="PF20152">
    <property type="entry name" value="DUF6534"/>
    <property type="match status" value="1"/>
</dbReference>
<feature type="transmembrane region" description="Helical" evidence="2">
    <location>
        <begin position="151"/>
        <end position="176"/>
    </location>
</feature>
<dbReference type="Proteomes" id="UP001218218">
    <property type="component" value="Unassembled WGS sequence"/>
</dbReference>
<keyword evidence="2" id="KW-0812">Transmembrane</keyword>
<protein>
    <recommendedName>
        <fullName evidence="3">DUF6534 domain-containing protein</fullName>
    </recommendedName>
</protein>
<comment type="caution">
    <text evidence="4">The sequence shown here is derived from an EMBL/GenBank/DDBJ whole genome shotgun (WGS) entry which is preliminary data.</text>
</comment>
<feature type="compositionally biased region" description="Low complexity" evidence="1">
    <location>
        <begin position="306"/>
        <end position="330"/>
    </location>
</feature>
<dbReference type="InterPro" id="IPR045339">
    <property type="entry name" value="DUF6534"/>
</dbReference>
<feature type="transmembrane region" description="Helical" evidence="2">
    <location>
        <begin position="43"/>
        <end position="64"/>
    </location>
</feature>
<sequence>MNPNLLGGIEVGTLVAVILLGMVTVQMYVYYINFPHDSRIIKAMLAIIWLAEAAHVVAICYGLYRITVTRYGHLDLPIPLEMCVAAILGNAIHPVVQSIFTARIYQLGTSVQSRILTAVCWGISGFTLGMTILLSIKVFVATSIDQFEQEWAWLILGLFGATGAVDLVIAASMFFYTMKNRVLLKPETGTIDTIISWTARKYLLETGLFTCMAAIAVAVCFAMMKQDHIWLPLLILTTGLYSNSLLSLLNGRLHLGYQTDTPFAISLSTFRPSSHSRSRGQVRFSAFSPPSTAQLKPPPPAPYANSTSQPSSSGGSTRAGSTHRGSSTTALPHYALAREQAARFPQNLPV</sequence>
<dbReference type="PANTHER" id="PTHR40465:SF1">
    <property type="entry name" value="DUF6534 DOMAIN-CONTAINING PROTEIN"/>
    <property type="match status" value="1"/>
</dbReference>
<proteinExistence type="predicted"/>
<feature type="transmembrane region" description="Helical" evidence="2">
    <location>
        <begin position="76"/>
        <end position="96"/>
    </location>
</feature>
<feature type="region of interest" description="Disordered" evidence="1">
    <location>
        <begin position="287"/>
        <end position="333"/>
    </location>
</feature>
<gene>
    <name evidence="4" type="ORF">DFH08DRAFT_991340</name>
</gene>
<organism evidence="4 5">
    <name type="scientific">Mycena albidolilacea</name>
    <dbReference type="NCBI Taxonomy" id="1033008"/>
    <lineage>
        <taxon>Eukaryota</taxon>
        <taxon>Fungi</taxon>
        <taxon>Dikarya</taxon>
        <taxon>Basidiomycota</taxon>
        <taxon>Agaricomycotina</taxon>
        <taxon>Agaricomycetes</taxon>
        <taxon>Agaricomycetidae</taxon>
        <taxon>Agaricales</taxon>
        <taxon>Marasmiineae</taxon>
        <taxon>Mycenaceae</taxon>
        <taxon>Mycena</taxon>
    </lineage>
</organism>
<dbReference type="AlphaFoldDB" id="A0AAD7A9A5"/>
<reference evidence="4" key="1">
    <citation type="submission" date="2023-03" db="EMBL/GenBank/DDBJ databases">
        <title>Massive genome expansion in bonnet fungi (Mycena s.s.) driven by repeated elements and novel gene families across ecological guilds.</title>
        <authorList>
            <consortium name="Lawrence Berkeley National Laboratory"/>
            <person name="Harder C.B."/>
            <person name="Miyauchi S."/>
            <person name="Viragh M."/>
            <person name="Kuo A."/>
            <person name="Thoen E."/>
            <person name="Andreopoulos B."/>
            <person name="Lu D."/>
            <person name="Skrede I."/>
            <person name="Drula E."/>
            <person name="Henrissat B."/>
            <person name="Morin E."/>
            <person name="Kohler A."/>
            <person name="Barry K."/>
            <person name="LaButti K."/>
            <person name="Morin E."/>
            <person name="Salamov A."/>
            <person name="Lipzen A."/>
            <person name="Mereny Z."/>
            <person name="Hegedus B."/>
            <person name="Baldrian P."/>
            <person name="Stursova M."/>
            <person name="Weitz H."/>
            <person name="Taylor A."/>
            <person name="Grigoriev I.V."/>
            <person name="Nagy L.G."/>
            <person name="Martin F."/>
            <person name="Kauserud H."/>
        </authorList>
    </citation>
    <scope>NUCLEOTIDE SEQUENCE</scope>
    <source>
        <strain evidence="4">CBHHK002</strain>
    </source>
</reference>
<feature type="transmembrane region" description="Helical" evidence="2">
    <location>
        <begin position="116"/>
        <end position="139"/>
    </location>
</feature>
<keyword evidence="2" id="KW-0472">Membrane</keyword>
<feature type="transmembrane region" description="Helical" evidence="2">
    <location>
        <begin position="202"/>
        <end position="224"/>
    </location>
</feature>
<accession>A0AAD7A9A5</accession>
<feature type="transmembrane region" description="Helical" evidence="2">
    <location>
        <begin position="230"/>
        <end position="249"/>
    </location>
</feature>
<evidence type="ECO:0000256" key="2">
    <source>
        <dbReference type="SAM" id="Phobius"/>
    </source>
</evidence>
<feature type="transmembrane region" description="Helical" evidence="2">
    <location>
        <begin position="12"/>
        <end position="31"/>
    </location>
</feature>